<dbReference type="GO" id="GO:0016887">
    <property type="term" value="F:ATP hydrolysis activity"/>
    <property type="evidence" value="ECO:0007669"/>
    <property type="project" value="InterPro"/>
</dbReference>
<organism evidence="7 8">
    <name type="scientific">Candidatus Rikenella faecigallinarum</name>
    <dbReference type="NCBI Taxonomy" id="2838745"/>
    <lineage>
        <taxon>Bacteria</taxon>
        <taxon>Pseudomonadati</taxon>
        <taxon>Bacteroidota</taxon>
        <taxon>Bacteroidia</taxon>
        <taxon>Bacteroidales</taxon>
        <taxon>Rikenellaceae</taxon>
        <taxon>Rikenella</taxon>
    </lineage>
</organism>
<dbReference type="Gene3D" id="3.40.50.300">
    <property type="entry name" value="P-loop containing nucleotide triphosphate hydrolases"/>
    <property type="match status" value="1"/>
</dbReference>
<protein>
    <submittedName>
        <fullName evidence="7">ABC transporter ATP-binding protein</fullName>
    </submittedName>
</protein>
<reference evidence="7" key="2">
    <citation type="submission" date="2021-04" db="EMBL/GenBank/DDBJ databases">
        <authorList>
            <person name="Gilroy R."/>
        </authorList>
    </citation>
    <scope>NUCLEOTIDE SEQUENCE</scope>
    <source>
        <strain evidence="7">ChiBcec15-1070</strain>
    </source>
</reference>
<gene>
    <name evidence="7" type="ORF">H9888_04340</name>
</gene>
<dbReference type="InterPro" id="IPR003439">
    <property type="entry name" value="ABC_transporter-like_ATP-bd"/>
</dbReference>
<evidence type="ECO:0000256" key="3">
    <source>
        <dbReference type="ARBA" id="ARBA00022840"/>
    </source>
</evidence>
<dbReference type="PROSITE" id="PS50893">
    <property type="entry name" value="ABC_TRANSPORTER_2"/>
    <property type="match status" value="1"/>
</dbReference>
<evidence type="ECO:0000259" key="6">
    <source>
        <dbReference type="PROSITE" id="PS50893"/>
    </source>
</evidence>
<dbReference type="SMART" id="SM00382">
    <property type="entry name" value="AAA"/>
    <property type="match status" value="1"/>
</dbReference>
<dbReference type="Proteomes" id="UP000823926">
    <property type="component" value="Unassembled WGS sequence"/>
</dbReference>
<dbReference type="PANTHER" id="PTHR42794">
    <property type="entry name" value="HEMIN IMPORT ATP-BINDING PROTEIN HMUV"/>
    <property type="match status" value="1"/>
</dbReference>
<dbReference type="SUPFAM" id="SSF52540">
    <property type="entry name" value="P-loop containing nucleoside triphosphate hydrolases"/>
    <property type="match status" value="1"/>
</dbReference>
<evidence type="ECO:0000256" key="5">
    <source>
        <dbReference type="ARBA" id="ARBA00037066"/>
    </source>
</evidence>
<dbReference type="PANTHER" id="PTHR42794:SF1">
    <property type="entry name" value="HEMIN IMPORT ATP-BINDING PROTEIN HMUV"/>
    <property type="match status" value="1"/>
</dbReference>
<accession>A0A9D1TYH8</accession>
<comment type="caution">
    <text evidence="7">The sequence shown here is derived from an EMBL/GenBank/DDBJ whole genome shotgun (WGS) entry which is preliminary data.</text>
</comment>
<dbReference type="InterPro" id="IPR027417">
    <property type="entry name" value="P-loop_NTPase"/>
</dbReference>
<dbReference type="GO" id="GO:0005524">
    <property type="term" value="F:ATP binding"/>
    <property type="evidence" value="ECO:0007669"/>
    <property type="project" value="UniProtKB-KW"/>
</dbReference>
<keyword evidence="2" id="KW-0547">Nucleotide-binding</keyword>
<sequence>MQLKVENLTLGYPQRHAPTRLLVECLALAAPEGELIALLGRNGVGKSTLLRVLAGVRKPLDGRVTMGGKDVAALAAAEKARLIAFVTTEPVTVAHLRVHEVVAMGRAPYTGWFGSLTEADERMVAESLERVGMAAFHDKTLDSLSDGERQRVMIARALAQDTPLVLLDEPTAFLDLPNRYQIALLLRDLAHETGKTILYSSHDLSTALELCDTLWVMTPRGVAAGAPEDMLLSGMLEGMFEGTPLTLTPQGTVQLKRITRGTLRVAADVEPAVARMVERTATRFGYEVVEDERREADVLVGSSAVARCVLTRTDNRTTVEVPDFHALATLLRSFRVR</sequence>
<dbReference type="AlphaFoldDB" id="A0A9D1TYH8"/>
<dbReference type="InterPro" id="IPR003593">
    <property type="entry name" value="AAA+_ATPase"/>
</dbReference>
<reference evidence="7" key="1">
    <citation type="journal article" date="2021" name="PeerJ">
        <title>Extensive microbial diversity within the chicken gut microbiome revealed by metagenomics and culture.</title>
        <authorList>
            <person name="Gilroy R."/>
            <person name="Ravi A."/>
            <person name="Getino M."/>
            <person name="Pursley I."/>
            <person name="Horton D.L."/>
            <person name="Alikhan N.F."/>
            <person name="Baker D."/>
            <person name="Gharbi K."/>
            <person name="Hall N."/>
            <person name="Watson M."/>
            <person name="Adriaenssens E.M."/>
            <person name="Foster-Nyarko E."/>
            <person name="Jarju S."/>
            <person name="Secka A."/>
            <person name="Antonio M."/>
            <person name="Oren A."/>
            <person name="Chaudhuri R.R."/>
            <person name="La Ragione R."/>
            <person name="Hildebrand F."/>
            <person name="Pallen M.J."/>
        </authorList>
    </citation>
    <scope>NUCLEOTIDE SEQUENCE</scope>
    <source>
        <strain evidence="7">ChiBcec15-1070</strain>
    </source>
</reference>
<name>A0A9D1TYH8_9BACT</name>
<evidence type="ECO:0000256" key="2">
    <source>
        <dbReference type="ARBA" id="ARBA00022741"/>
    </source>
</evidence>
<comment type="function">
    <text evidence="5">Part of the ABC transporter complex HmuTUV involved in hemin import. Responsible for energy coupling to the transport system.</text>
</comment>
<evidence type="ECO:0000313" key="8">
    <source>
        <dbReference type="Proteomes" id="UP000823926"/>
    </source>
</evidence>
<evidence type="ECO:0000256" key="4">
    <source>
        <dbReference type="ARBA" id="ARBA00022967"/>
    </source>
</evidence>
<feature type="domain" description="ABC transporter" evidence="6">
    <location>
        <begin position="3"/>
        <end position="244"/>
    </location>
</feature>
<keyword evidence="1" id="KW-0813">Transport</keyword>
<dbReference type="EMBL" id="DXHL01000021">
    <property type="protein sequence ID" value="HIW10715.1"/>
    <property type="molecule type" value="Genomic_DNA"/>
</dbReference>
<proteinExistence type="predicted"/>
<keyword evidence="4" id="KW-1278">Translocase</keyword>
<evidence type="ECO:0000256" key="1">
    <source>
        <dbReference type="ARBA" id="ARBA00022448"/>
    </source>
</evidence>
<evidence type="ECO:0000313" key="7">
    <source>
        <dbReference type="EMBL" id="HIW10715.1"/>
    </source>
</evidence>
<dbReference type="Pfam" id="PF00005">
    <property type="entry name" value="ABC_tran"/>
    <property type="match status" value="1"/>
</dbReference>
<keyword evidence="3 7" id="KW-0067">ATP-binding</keyword>